<dbReference type="SUPFAM" id="SSF49899">
    <property type="entry name" value="Concanavalin A-like lectins/glucanases"/>
    <property type="match status" value="2"/>
</dbReference>
<feature type="domain" description="Laminin G" evidence="2">
    <location>
        <begin position="1"/>
        <end position="57"/>
    </location>
</feature>
<dbReference type="PROSITE" id="PS50025">
    <property type="entry name" value="LAM_G_DOMAIN"/>
    <property type="match status" value="2"/>
</dbReference>
<accession>A0A2G9SGX8</accession>
<name>A0A2G9SGX8_AQUCT</name>
<dbReference type="OrthoDB" id="18487at2759"/>
<sequence length="237" mass="25842">MKKQFSLEAMTLLYLGGVPSLKVQGMPKKSFTGCLKNAKINEVPLDKPSHTVGVIPCYEGSFEPGMYFAQEAGYIVADSTFDTGLDFEISFEIRPQDLSNVLLHLGDKTDNRLSLYMDSGKVTMSINNGAGTFKASVTSPGVLCDGKWHTITVSQKRNAVHLYLDNETKQTAGSNSALRSSTKASLYIGGVPDALEMPWLPVKRSFEGCMKNLKVNKKDIKTLKLHGAISLSRCPAV</sequence>
<organism evidence="3 4">
    <name type="scientific">Aquarana catesbeiana</name>
    <name type="common">American bullfrog</name>
    <name type="synonym">Rana catesbeiana</name>
    <dbReference type="NCBI Taxonomy" id="8400"/>
    <lineage>
        <taxon>Eukaryota</taxon>
        <taxon>Metazoa</taxon>
        <taxon>Chordata</taxon>
        <taxon>Craniata</taxon>
        <taxon>Vertebrata</taxon>
        <taxon>Euteleostomi</taxon>
        <taxon>Amphibia</taxon>
        <taxon>Batrachia</taxon>
        <taxon>Anura</taxon>
        <taxon>Neobatrachia</taxon>
        <taxon>Ranoidea</taxon>
        <taxon>Ranidae</taxon>
        <taxon>Aquarana</taxon>
    </lineage>
</organism>
<keyword evidence="4" id="KW-1185">Reference proteome</keyword>
<dbReference type="InterPro" id="IPR001791">
    <property type="entry name" value="Laminin_G"/>
</dbReference>
<evidence type="ECO:0000256" key="1">
    <source>
        <dbReference type="PROSITE-ProRule" id="PRU00122"/>
    </source>
</evidence>
<dbReference type="InterPro" id="IPR050372">
    <property type="entry name" value="Neurexin-related_CASP"/>
</dbReference>
<dbReference type="Pfam" id="PF02210">
    <property type="entry name" value="Laminin_G_2"/>
    <property type="match status" value="1"/>
</dbReference>
<feature type="domain" description="Laminin G" evidence="2">
    <location>
        <begin position="64"/>
        <end position="234"/>
    </location>
</feature>
<dbReference type="SMART" id="SM00282">
    <property type="entry name" value="LamG"/>
    <property type="match status" value="1"/>
</dbReference>
<dbReference type="CDD" id="cd00110">
    <property type="entry name" value="LamG"/>
    <property type="match status" value="1"/>
</dbReference>
<evidence type="ECO:0000313" key="4">
    <source>
        <dbReference type="Proteomes" id="UP000228934"/>
    </source>
</evidence>
<dbReference type="InterPro" id="IPR013320">
    <property type="entry name" value="ConA-like_dom_sf"/>
</dbReference>
<gene>
    <name evidence="3" type="ORF">AB205_0144930</name>
</gene>
<evidence type="ECO:0000313" key="3">
    <source>
        <dbReference type="EMBL" id="PIO38753.1"/>
    </source>
</evidence>
<evidence type="ECO:0000259" key="2">
    <source>
        <dbReference type="PROSITE" id="PS50025"/>
    </source>
</evidence>
<dbReference type="PANTHER" id="PTHR15036:SF47">
    <property type="entry name" value="LAMININ SUBUNIT ALPHA-4"/>
    <property type="match status" value="1"/>
</dbReference>
<dbReference type="AlphaFoldDB" id="A0A2G9SGX8"/>
<dbReference type="PANTHER" id="PTHR15036">
    <property type="entry name" value="PIKACHURIN-LIKE PROTEIN"/>
    <property type="match status" value="1"/>
</dbReference>
<protein>
    <recommendedName>
        <fullName evidence="2">Laminin G domain-containing protein</fullName>
    </recommendedName>
</protein>
<dbReference type="Gene3D" id="2.60.120.200">
    <property type="match status" value="2"/>
</dbReference>
<reference evidence="4" key="1">
    <citation type="journal article" date="2017" name="Nat. Commun.">
        <title>The North American bullfrog draft genome provides insight into hormonal regulation of long noncoding RNA.</title>
        <authorList>
            <person name="Hammond S.A."/>
            <person name="Warren R.L."/>
            <person name="Vandervalk B.P."/>
            <person name="Kucuk E."/>
            <person name="Khan H."/>
            <person name="Gibb E.A."/>
            <person name="Pandoh P."/>
            <person name="Kirk H."/>
            <person name="Zhao Y."/>
            <person name="Jones M."/>
            <person name="Mungall A.J."/>
            <person name="Coope R."/>
            <person name="Pleasance S."/>
            <person name="Moore R.A."/>
            <person name="Holt R.A."/>
            <person name="Round J.M."/>
            <person name="Ohora S."/>
            <person name="Walle B.V."/>
            <person name="Veldhoen N."/>
            <person name="Helbing C.C."/>
            <person name="Birol I."/>
        </authorList>
    </citation>
    <scope>NUCLEOTIDE SEQUENCE [LARGE SCALE GENOMIC DNA]</scope>
</reference>
<proteinExistence type="predicted"/>
<dbReference type="Proteomes" id="UP000228934">
    <property type="component" value="Unassembled WGS sequence"/>
</dbReference>
<dbReference type="EMBL" id="KV924236">
    <property type="protein sequence ID" value="PIO38753.1"/>
    <property type="molecule type" value="Genomic_DNA"/>
</dbReference>
<comment type="caution">
    <text evidence="1">Lacks conserved residue(s) required for the propagation of feature annotation.</text>
</comment>